<evidence type="ECO:0000313" key="1">
    <source>
        <dbReference type="EMBL" id="GFO88344.1"/>
    </source>
</evidence>
<organism evidence="1 2">
    <name type="scientific">Butyricicoccus faecihominis</name>
    <dbReference type="NCBI Taxonomy" id="1712515"/>
    <lineage>
        <taxon>Bacteria</taxon>
        <taxon>Bacillati</taxon>
        <taxon>Bacillota</taxon>
        <taxon>Clostridia</taxon>
        <taxon>Eubacteriales</taxon>
        <taxon>Butyricicoccaceae</taxon>
        <taxon>Butyricicoccus</taxon>
    </lineage>
</organism>
<evidence type="ECO:0000313" key="2">
    <source>
        <dbReference type="Proteomes" id="UP000620147"/>
    </source>
</evidence>
<name>A0ABQ1E043_9FIRM</name>
<dbReference type="Gene3D" id="1.10.10.10">
    <property type="entry name" value="Winged helix-like DNA-binding domain superfamily/Winged helix DNA-binding domain"/>
    <property type="match status" value="1"/>
</dbReference>
<evidence type="ECO:0008006" key="3">
    <source>
        <dbReference type="Google" id="ProtNLM"/>
    </source>
</evidence>
<dbReference type="InterPro" id="IPR036388">
    <property type="entry name" value="WH-like_DNA-bd_sf"/>
</dbReference>
<accession>A0ABQ1E043</accession>
<sequence>MTKDRLKQVESLVCELEEERERFAREARHHKRIEETYGVGCLFGRDALDAARDRLQAIEVECQDERDTVRQWIDSVSDSMTRRALRLRYLDGKSWSECARRMGYADESGPRKLVERYLRIG</sequence>
<dbReference type="Proteomes" id="UP000620147">
    <property type="component" value="Unassembled WGS sequence"/>
</dbReference>
<dbReference type="RefSeq" id="WP_188885734.1">
    <property type="nucleotide sequence ID" value="NZ_BLYJ01000017.1"/>
</dbReference>
<keyword evidence="2" id="KW-1185">Reference proteome</keyword>
<proteinExistence type="predicted"/>
<reference evidence="1 2" key="1">
    <citation type="submission" date="2020-06" db="EMBL/GenBank/DDBJ databases">
        <title>Characterization of fructooligosaccharide metabolism and fructooligosaccharide-degrading enzymes in human commensal butyrate producers.</title>
        <authorList>
            <person name="Tanno H."/>
            <person name="Fujii T."/>
            <person name="Hirano K."/>
            <person name="Maeno S."/>
            <person name="Tonozuka T."/>
            <person name="Sakamoto M."/>
            <person name="Ohkuma M."/>
            <person name="Tochio T."/>
            <person name="Endo A."/>
        </authorList>
    </citation>
    <scope>NUCLEOTIDE SEQUENCE [LARGE SCALE GENOMIC DNA]</scope>
    <source>
        <strain evidence="1 2">JCM 31056</strain>
    </source>
</reference>
<dbReference type="EMBL" id="BLYJ01000017">
    <property type="protein sequence ID" value="GFO88344.1"/>
    <property type="molecule type" value="Genomic_DNA"/>
</dbReference>
<comment type="caution">
    <text evidence="1">The sequence shown here is derived from an EMBL/GenBank/DDBJ whole genome shotgun (WGS) entry which is preliminary data.</text>
</comment>
<gene>
    <name evidence="1" type="ORF">BUFA31_15080</name>
</gene>
<protein>
    <recommendedName>
        <fullName evidence="3">RNA polymerase subunit sigma-70</fullName>
    </recommendedName>
</protein>